<accession>A0A956SGF5</accession>
<name>A0A956SGF5_UNCEI</name>
<organism evidence="2 3">
    <name type="scientific">Eiseniibacteriota bacterium</name>
    <dbReference type="NCBI Taxonomy" id="2212470"/>
    <lineage>
        <taxon>Bacteria</taxon>
        <taxon>Candidatus Eiseniibacteriota</taxon>
    </lineage>
</organism>
<gene>
    <name evidence="2" type="ORF">KDA27_28125</name>
</gene>
<reference evidence="2" key="2">
    <citation type="journal article" date="2021" name="Microbiome">
        <title>Successional dynamics and alternative stable states in a saline activated sludge microbial community over 9 years.</title>
        <authorList>
            <person name="Wang Y."/>
            <person name="Ye J."/>
            <person name="Ju F."/>
            <person name="Liu L."/>
            <person name="Boyd J.A."/>
            <person name="Deng Y."/>
            <person name="Parks D.H."/>
            <person name="Jiang X."/>
            <person name="Yin X."/>
            <person name="Woodcroft B.J."/>
            <person name="Tyson G.W."/>
            <person name="Hugenholtz P."/>
            <person name="Polz M.F."/>
            <person name="Zhang T."/>
        </authorList>
    </citation>
    <scope>NUCLEOTIDE SEQUENCE</scope>
    <source>
        <strain evidence="2">HKST-UBA02</strain>
    </source>
</reference>
<dbReference type="Proteomes" id="UP000739538">
    <property type="component" value="Unassembled WGS sequence"/>
</dbReference>
<evidence type="ECO:0000313" key="3">
    <source>
        <dbReference type="Proteomes" id="UP000739538"/>
    </source>
</evidence>
<dbReference type="AlphaFoldDB" id="A0A956SGF5"/>
<comment type="caution">
    <text evidence="2">The sequence shown here is derived from an EMBL/GenBank/DDBJ whole genome shotgun (WGS) entry which is preliminary data.</text>
</comment>
<dbReference type="Pfam" id="PF04015">
    <property type="entry name" value="DUF362"/>
    <property type="match status" value="1"/>
</dbReference>
<reference evidence="2" key="1">
    <citation type="submission" date="2020-04" db="EMBL/GenBank/DDBJ databases">
        <authorList>
            <person name="Zhang T."/>
        </authorList>
    </citation>
    <scope>NUCLEOTIDE SEQUENCE</scope>
    <source>
        <strain evidence="2">HKST-UBA02</strain>
    </source>
</reference>
<proteinExistence type="predicted"/>
<dbReference type="InterPro" id="IPR007160">
    <property type="entry name" value="DUF362"/>
</dbReference>
<dbReference type="EMBL" id="JAGQHS010000447">
    <property type="protein sequence ID" value="MCA9759697.1"/>
    <property type="molecule type" value="Genomic_DNA"/>
</dbReference>
<protein>
    <submittedName>
        <fullName evidence="2">DUF362 domain-containing protein</fullName>
    </submittedName>
</protein>
<evidence type="ECO:0000259" key="1">
    <source>
        <dbReference type="Pfam" id="PF04015"/>
    </source>
</evidence>
<evidence type="ECO:0000313" key="2">
    <source>
        <dbReference type="EMBL" id="MCA9759697.1"/>
    </source>
</evidence>
<feature type="domain" description="DUF362" evidence="1">
    <location>
        <begin position="24"/>
        <end position="214"/>
    </location>
</feature>
<sequence length="335" mass="37637">MIAAVGDAMEAARFRDFIPEGTEVCLKPNLGWDLFLPGAVTSPLVVEGVVRKLQGYVSKLYMVEADQVLVDIEKSFRQTRMDRICERYGIEWVNLSKTPFVQVPVPNALEVESIPLPEILTRTTLVTIPVMKTHGKTVLTGAIKNQWGCLPTFRHNYHPVVNEVLRDLTSVLRPAFAVMDATVALEGNGPKSGRPRICNLVLASGDPVAIDTIAGEVMGLLGRFEVPHLQYCAEAGLGVHDRNAIDVLDSDRQPRETPRFDFQTAEHNAVSWVETVLRKTGIRKLVFETKLLDVMCWGAKVWYFIWYYLVKGRRLRDTAISESPYGAQWTKDEPR</sequence>